<dbReference type="CDD" id="cd00293">
    <property type="entry name" value="USP-like"/>
    <property type="match status" value="1"/>
</dbReference>
<gene>
    <name evidence="3" type="ORF">AV274_0682</name>
</gene>
<keyword evidence="3" id="KW-0378">Hydrolase</keyword>
<accession>A0A196SKH0</accession>
<evidence type="ECO:0000256" key="1">
    <source>
        <dbReference type="ARBA" id="ARBA00008791"/>
    </source>
</evidence>
<reference evidence="3 4" key="1">
    <citation type="submission" date="2016-05" db="EMBL/GenBank/DDBJ databases">
        <title>Nuclear genome of Blastocystis sp. subtype 1 NandII.</title>
        <authorList>
            <person name="Gentekaki E."/>
            <person name="Curtis B."/>
            <person name="Stairs C."/>
            <person name="Eme L."/>
            <person name="Herman E."/>
            <person name="Klimes V."/>
            <person name="Arias M.C."/>
            <person name="Elias M."/>
            <person name="Hilliou F."/>
            <person name="Klute M."/>
            <person name="Malik S.-B."/>
            <person name="Pightling A."/>
            <person name="Rachubinski R."/>
            <person name="Salas D."/>
            <person name="Schlacht A."/>
            <person name="Suga H."/>
            <person name="Archibald J."/>
            <person name="Ball S.G."/>
            <person name="Clark G."/>
            <person name="Dacks J."/>
            <person name="Van Der Giezen M."/>
            <person name="Tsaousis A."/>
            <person name="Roger A."/>
        </authorList>
    </citation>
    <scope>NUCLEOTIDE SEQUENCE [LARGE SCALE GENOMIC DNA]</scope>
    <source>
        <strain evidence="4">ATCC 50177 / NandII</strain>
    </source>
</reference>
<dbReference type="PANTHER" id="PTHR46268">
    <property type="entry name" value="STRESS RESPONSE PROTEIN NHAX"/>
    <property type="match status" value="1"/>
</dbReference>
<comment type="similarity">
    <text evidence="1">Belongs to the universal stress protein A family.</text>
</comment>
<feature type="domain" description="UspA" evidence="2">
    <location>
        <begin position="21"/>
        <end position="150"/>
    </location>
</feature>
<dbReference type="InterPro" id="IPR006015">
    <property type="entry name" value="Universal_stress_UspA"/>
</dbReference>
<dbReference type="InterPro" id="IPR006016">
    <property type="entry name" value="UspA"/>
</dbReference>
<dbReference type="PRINTS" id="PR01438">
    <property type="entry name" value="UNVRSLSTRESS"/>
</dbReference>
<dbReference type="GO" id="GO:0016787">
    <property type="term" value="F:hydrolase activity"/>
    <property type="evidence" value="ECO:0007669"/>
    <property type="project" value="UniProtKB-KW"/>
</dbReference>
<evidence type="ECO:0000313" key="3">
    <source>
        <dbReference type="EMBL" id="OAO17543.1"/>
    </source>
</evidence>
<evidence type="ECO:0000259" key="2">
    <source>
        <dbReference type="Pfam" id="PF00582"/>
    </source>
</evidence>
<evidence type="ECO:0000313" key="4">
    <source>
        <dbReference type="Proteomes" id="UP000078348"/>
    </source>
</evidence>
<proteinExistence type="inferred from homology"/>
<dbReference type="PANTHER" id="PTHR46268:SF6">
    <property type="entry name" value="UNIVERSAL STRESS PROTEIN UP12"/>
    <property type="match status" value="1"/>
</dbReference>
<keyword evidence="4" id="KW-1185">Reference proteome</keyword>
<sequence>MSAEDKFEVAEEPHATGHRWMVPMDFSFQANAALDWVFSVMKAEDHLLILNVLNLKAPTYAHDIAVNEKLKKESQEKLAEMKKRATDMGYPYVNTLCVRGEPPQQVCKYAVEDKIDCIVMGRRGMSNLKRMLNGSVSEYVLANAPCAVCIMGKNVEEKVKAEELKKMDEEIAELSASCSENEGEGDKVPMFLPRKHSEKNYYTDSD</sequence>
<dbReference type="Gene3D" id="3.40.50.620">
    <property type="entry name" value="HUPs"/>
    <property type="match status" value="1"/>
</dbReference>
<dbReference type="InterPro" id="IPR014729">
    <property type="entry name" value="Rossmann-like_a/b/a_fold"/>
</dbReference>
<dbReference type="SUPFAM" id="SSF52402">
    <property type="entry name" value="Adenine nucleotide alpha hydrolases-like"/>
    <property type="match status" value="1"/>
</dbReference>
<organism evidence="3 4">
    <name type="scientific">Blastocystis sp. subtype 1 (strain ATCC 50177 / NandII)</name>
    <dbReference type="NCBI Taxonomy" id="478820"/>
    <lineage>
        <taxon>Eukaryota</taxon>
        <taxon>Sar</taxon>
        <taxon>Stramenopiles</taxon>
        <taxon>Bigyra</taxon>
        <taxon>Opalozoa</taxon>
        <taxon>Opalinata</taxon>
        <taxon>Blastocystidae</taxon>
        <taxon>Blastocystis</taxon>
    </lineage>
</organism>
<dbReference type="AlphaFoldDB" id="A0A196SKH0"/>
<name>A0A196SKH0_BLAHN</name>
<dbReference type="EMBL" id="LXWW01000025">
    <property type="protein sequence ID" value="OAO17543.1"/>
    <property type="molecule type" value="Genomic_DNA"/>
</dbReference>
<dbReference type="OrthoDB" id="843225at2759"/>
<comment type="caution">
    <text evidence="3">The sequence shown here is derived from an EMBL/GenBank/DDBJ whole genome shotgun (WGS) entry which is preliminary data.</text>
</comment>
<dbReference type="Proteomes" id="UP000078348">
    <property type="component" value="Unassembled WGS sequence"/>
</dbReference>
<dbReference type="Pfam" id="PF00582">
    <property type="entry name" value="Usp"/>
    <property type="match status" value="1"/>
</dbReference>
<protein>
    <submittedName>
        <fullName evidence="3">Adenine nucleotide alpha hydrolases-like protein</fullName>
    </submittedName>
</protein>